<dbReference type="eggNOG" id="COG4908">
    <property type="taxonomic scope" value="Bacteria"/>
</dbReference>
<keyword evidence="2" id="KW-1185">Reference proteome</keyword>
<dbReference type="PIR" id="D97336">
    <property type="entry name" value="D97336"/>
</dbReference>
<dbReference type="OrthoDB" id="7321121at2"/>
<accession>Q97DC4</accession>
<dbReference type="Proteomes" id="UP000000814">
    <property type="component" value="Chromosome"/>
</dbReference>
<dbReference type="EMBL" id="AE001437">
    <property type="protein sequence ID" value="AAK81479.1"/>
    <property type="molecule type" value="Genomic_DNA"/>
</dbReference>
<dbReference type="HOGENOM" id="CLU_050810_1_0_9"/>
<reference evidence="1 2" key="1">
    <citation type="journal article" date="2001" name="J. Bacteriol.">
        <title>Genome sequence and comparative analysis of the solvent-producing bacterium Clostridium acetobutylicum.</title>
        <authorList>
            <person name="Nolling J."/>
            <person name="Breton G."/>
            <person name="Omelchenko M.V."/>
            <person name="Makarova K.S."/>
            <person name="Zeng Q."/>
            <person name="Gibson R."/>
            <person name="Lee H.M."/>
            <person name="Dubois J."/>
            <person name="Qiu D."/>
            <person name="Hitti J."/>
            <person name="Wolf Y.I."/>
            <person name="Tatusov R.L."/>
            <person name="Sabathe F."/>
            <person name="Doucette-Stamm L."/>
            <person name="Soucaille P."/>
            <person name="Daly M.J."/>
            <person name="Bennett G.N."/>
            <person name="Koonin E.V."/>
            <person name="Smith D.R."/>
        </authorList>
    </citation>
    <scope>NUCLEOTIDE SEQUENCE [LARGE SCALE GENOMIC DNA]</scope>
    <source>
        <strain evidence="2">ATCC 824 / DSM 792 / JCM 1419 / LMG 5710 / VKM B-1787</strain>
    </source>
</reference>
<dbReference type="Gene3D" id="3.30.559.30">
    <property type="entry name" value="Nonribosomal peptide synthetase, condensation domain"/>
    <property type="match status" value="1"/>
</dbReference>
<evidence type="ECO:0000313" key="2">
    <source>
        <dbReference type="Proteomes" id="UP000000814"/>
    </source>
</evidence>
<dbReference type="Gene3D" id="3.30.559.10">
    <property type="entry name" value="Chloramphenicol acetyltransferase-like domain"/>
    <property type="match status" value="1"/>
</dbReference>
<gene>
    <name evidence="1" type="ordered locus">CA_C3554</name>
</gene>
<dbReference type="GeneID" id="45000045"/>
<dbReference type="SUPFAM" id="SSF52777">
    <property type="entry name" value="CoA-dependent acyltransferases"/>
    <property type="match status" value="2"/>
</dbReference>
<dbReference type="RefSeq" id="WP_010966819.1">
    <property type="nucleotide sequence ID" value="NC_003030.1"/>
</dbReference>
<dbReference type="AlphaFoldDB" id="Q97DC4"/>
<sequence>MRFKAEIFDKLQFLFESYKFNDHVLHCIITFNGKINIPLLKRALIITVKVVPILKSRYAQNIKEPYWEEIMDINLDNIITVVNTKGKFHEFIVSEIDATKGPQIKTCLLDLYNKHTLAILINHMICDAAGFKKYLYILCDIYSNLLTNDEYCPNFTLNGSRSIQIINDEFNFIHKIRTFISQRKESNGIINLKFPMSSEKSFNAFILTHTIDANRFKRIKAYCKVHNFTLNDVLLAAYYRVLYKTFNENKLSISVAVDMRKHLKSKDVNSLCNLTSTVISVINYESNDTFYDTAKKVNENMTLKKINSIGLNGFVKISLLFKLFSYTRLKKLLSSHFNNPLIGMTNIGILNHEKLCFDGTEIENAFMCGSIKYKPYFQLAVTTYNKTMTLSINLYGTKEDKKIIENFFTLFDNELPV</sequence>
<dbReference type="PANTHER" id="PTHR28037:SF1">
    <property type="entry name" value="ALCOHOL O-ACETYLTRANSFERASE 1-RELATED"/>
    <property type="match status" value="1"/>
</dbReference>
<dbReference type="KEGG" id="cac:CA_C3554"/>
<name>Q97DC4_CLOAB</name>
<evidence type="ECO:0000313" key="1">
    <source>
        <dbReference type="EMBL" id="AAK81479.1"/>
    </source>
</evidence>
<proteinExistence type="predicted"/>
<dbReference type="InterPro" id="IPR052058">
    <property type="entry name" value="Alcohol_O-acetyltransferase"/>
</dbReference>
<organism evidence="1 2">
    <name type="scientific">Clostridium acetobutylicum (strain ATCC 824 / DSM 792 / JCM 1419 / IAM 19013 / LMG 5710 / NBRC 13948 / NRRL B-527 / VKM B-1787 / 2291 / W)</name>
    <dbReference type="NCBI Taxonomy" id="272562"/>
    <lineage>
        <taxon>Bacteria</taxon>
        <taxon>Bacillati</taxon>
        <taxon>Bacillota</taxon>
        <taxon>Clostridia</taxon>
        <taxon>Eubacteriales</taxon>
        <taxon>Clostridiaceae</taxon>
        <taxon>Clostridium</taxon>
    </lineage>
</organism>
<dbReference type="InterPro" id="IPR023213">
    <property type="entry name" value="CAT-like_dom_sf"/>
</dbReference>
<dbReference type="STRING" id="272562.CA_C3554"/>
<protein>
    <submittedName>
        <fullName evidence="1">Siderophore/Surfactin synthetase related protein</fullName>
    </submittedName>
</protein>
<dbReference type="PANTHER" id="PTHR28037">
    <property type="entry name" value="ALCOHOL O-ACETYLTRANSFERASE 1-RELATED"/>
    <property type="match status" value="1"/>
</dbReference>
<dbReference type="PATRIC" id="fig|272562.8.peg.3743"/>